<comment type="caution">
    <text evidence="2">The sequence shown here is derived from an EMBL/GenBank/DDBJ whole genome shotgun (WGS) entry which is preliminary data.</text>
</comment>
<evidence type="ECO:0000256" key="1">
    <source>
        <dbReference type="SAM" id="Phobius"/>
    </source>
</evidence>
<feature type="transmembrane region" description="Helical" evidence="1">
    <location>
        <begin position="44"/>
        <end position="68"/>
    </location>
</feature>
<keyword evidence="1" id="KW-0472">Membrane</keyword>
<keyword evidence="1" id="KW-0812">Transmembrane</keyword>
<name>A0A2N5TLS9_9BASI</name>
<dbReference type="Proteomes" id="UP000235392">
    <property type="component" value="Unassembled WGS sequence"/>
</dbReference>
<sequence length="70" mass="7505">MLLAAPSALPEALGAAPLFIKQLSCVLSMQRPLEPVLESPKENLIIGIVIFLDFVLNFGFIAVVFGCCSQ</sequence>
<keyword evidence="1" id="KW-1133">Transmembrane helix</keyword>
<reference evidence="2 3" key="1">
    <citation type="submission" date="2017-11" db="EMBL/GenBank/DDBJ databases">
        <title>De novo assembly and phasing of dikaryotic genomes from two isolates of Puccinia coronata f. sp. avenae, the causal agent of oat crown rust.</title>
        <authorList>
            <person name="Miller M.E."/>
            <person name="Zhang Y."/>
            <person name="Omidvar V."/>
            <person name="Sperschneider J."/>
            <person name="Schwessinger B."/>
            <person name="Raley C."/>
            <person name="Palmer J.M."/>
            <person name="Garnica D."/>
            <person name="Upadhyaya N."/>
            <person name="Rathjen J."/>
            <person name="Taylor J.M."/>
            <person name="Park R.F."/>
            <person name="Dodds P.N."/>
            <person name="Hirsch C.D."/>
            <person name="Kianian S.F."/>
            <person name="Figueroa M."/>
        </authorList>
    </citation>
    <scope>NUCLEOTIDE SEQUENCE [LARGE SCALE GENOMIC DNA]</scope>
    <source>
        <strain evidence="2">12SD80</strain>
    </source>
</reference>
<protein>
    <submittedName>
        <fullName evidence="2">Uncharacterized protein</fullName>
    </submittedName>
</protein>
<gene>
    <name evidence="2" type="ORF">PCASD_26049</name>
</gene>
<proteinExistence type="predicted"/>
<dbReference type="EMBL" id="PGCI01000461">
    <property type="protein sequence ID" value="PLW26466.1"/>
    <property type="molecule type" value="Genomic_DNA"/>
</dbReference>
<organism evidence="2 3">
    <name type="scientific">Puccinia coronata f. sp. avenae</name>
    <dbReference type="NCBI Taxonomy" id="200324"/>
    <lineage>
        <taxon>Eukaryota</taxon>
        <taxon>Fungi</taxon>
        <taxon>Dikarya</taxon>
        <taxon>Basidiomycota</taxon>
        <taxon>Pucciniomycotina</taxon>
        <taxon>Pucciniomycetes</taxon>
        <taxon>Pucciniales</taxon>
        <taxon>Pucciniaceae</taxon>
        <taxon>Puccinia</taxon>
    </lineage>
</organism>
<evidence type="ECO:0000313" key="3">
    <source>
        <dbReference type="Proteomes" id="UP000235392"/>
    </source>
</evidence>
<dbReference type="AlphaFoldDB" id="A0A2N5TLS9"/>
<evidence type="ECO:0000313" key="2">
    <source>
        <dbReference type="EMBL" id="PLW26466.1"/>
    </source>
</evidence>
<accession>A0A2N5TLS9</accession>